<name>A0ABQ4YLD4_9ASTR</name>
<comment type="caution">
    <text evidence="2">The sequence shown here is derived from an EMBL/GenBank/DDBJ whole genome shotgun (WGS) entry which is preliminary data.</text>
</comment>
<accession>A0ABQ4YLD4</accession>
<feature type="region of interest" description="Disordered" evidence="1">
    <location>
        <begin position="1"/>
        <end position="70"/>
    </location>
</feature>
<gene>
    <name evidence="2" type="ORF">Tco_0727633</name>
</gene>
<proteinExistence type="predicted"/>
<evidence type="ECO:0000313" key="3">
    <source>
        <dbReference type="Proteomes" id="UP001151760"/>
    </source>
</evidence>
<evidence type="ECO:0000313" key="2">
    <source>
        <dbReference type="EMBL" id="GJS77752.1"/>
    </source>
</evidence>
<protein>
    <submittedName>
        <fullName evidence="2">Uncharacterized protein</fullName>
    </submittedName>
</protein>
<organism evidence="2 3">
    <name type="scientific">Tanacetum coccineum</name>
    <dbReference type="NCBI Taxonomy" id="301880"/>
    <lineage>
        <taxon>Eukaryota</taxon>
        <taxon>Viridiplantae</taxon>
        <taxon>Streptophyta</taxon>
        <taxon>Embryophyta</taxon>
        <taxon>Tracheophyta</taxon>
        <taxon>Spermatophyta</taxon>
        <taxon>Magnoliopsida</taxon>
        <taxon>eudicotyledons</taxon>
        <taxon>Gunneridae</taxon>
        <taxon>Pentapetalae</taxon>
        <taxon>asterids</taxon>
        <taxon>campanulids</taxon>
        <taxon>Asterales</taxon>
        <taxon>Asteraceae</taxon>
        <taxon>Asteroideae</taxon>
        <taxon>Anthemideae</taxon>
        <taxon>Anthemidinae</taxon>
        <taxon>Tanacetum</taxon>
    </lineage>
</organism>
<keyword evidence="3" id="KW-1185">Reference proteome</keyword>
<reference evidence="2" key="2">
    <citation type="submission" date="2022-01" db="EMBL/GenBank/DDBJ databases">
        <authorList>
            <person name="Yamashiro T."/>
            <person name="Shiraishi A."/>
            <person name="Satake H."/>
            <person name="Nakayama K."/>
        </authorList>
    </citation>
    <scope>NUCLEOTIDE SEQUENCE</scope>
</reference>
<dbReference type="EMBL" id="BQNB010010471">
    <property type="protein sequence ID" value="GJS77752.1"/>
    <property type="molecule type" value="Genomic_DNA"/>
</dbReference>
<sequence>MVACPALSVGHVTNPGGADVDKGRLDQLEGSLKQSEGSAGLGPGGVGPADKRIQVEGTNNGPVEALDMNH</sequence>
<reference evidence="2" key="1">
    <citation type="journal article" date="2022" name="Int. J. Mol. Sci.">
        <title>Draft Genome of Tanacetum Coccineum: Genomic Comparison of Closely Related Tanacetum-Family Plants.</title>
        <authorList>
            <person name="Yamashiro T."/>
            <person name="Shiraishi A."/>
            <person name="Nakayama K."/>
            <person name="Satake H."/>
        </authorList>
    </citation>
    <scope>NUCLEOTIDE SEQUENCE</scope>
</reference>
<dbReference type="Proteomes" id="UP001151760">
    <property type="component" value="Unassembled WGS sequence"/>
</dbReference>
<evidence type="ECO:0000256" key="1">
    <source>
        <dbReference type="SAM" id="MobiDB-lite"/>
    </source>
</evidence>